<feature type="non-terminal residue" evidence="2">
    <location>
        <position position="1"/>
    </location>
</feature>
<name>A0A0M0K267_9EUKA</name>
<evidence type="ECO:0000313" key="2">
    <source>
        <dbReference type="EMBL" id="KOO32458.1"/>
    </source>
</evidence>
<protein>
    <recommendedName>
        <fullName evidence="4">WHEP-TRS domain-containing protein</fullName>
    </recommendedName>
</protein>
<dbReference type="EMBL" id="JWZX01001768">
    <property type="protein sequence ID" value="KOO32458.1"/>
    <property type="molecule type" value="Genomic_DNA"/>
</dbReference>
<evidence type="ECO:0000313" key="3">
    <source>
        <dbReference type="Proteomes" id="UP000037460"/>
    </source>
</evidence>
<dbReference type="Gene3D" id="1.10.287.10">
    <property type="entry name" value="S15/NS1, RNA-binding"/>
    <property type="match status" value="1"/>
</dbReference>
<dbReference type="SUPFAM" id="SSF47060">
    <property type="entry name" value="S15/NS1 RNA-binding domain"/>
    <property type="match status" value="1"/>
</dbReference>
<organism evidence="2 3">
    <name type="scientific">Chrysochromulina tobinii</name>
    <dbReference type="NCBI Taxonomy" id="1460289"/>
    <lineage>
        <taxon>Eukaryota</taxon>
        <taxon>Haptista</taxon>
        <taxon>Haptophyta</taxon>
        <taxon>Prymnesiophyceae</taxon>
        <taxon>Prymnesiales</taxon>
        <taxon>Chrysochromulinaceae</taxon>
        <taxon>Chrysochromulina</taxon>
    </lineage>
</organism>
<proteinExistence type="predicted"/>
<reference evidence="3" key="1">
    <citation type="journal article" date="2015" name="PLoS Genet.">
        <title>Genome Sequence and Transcriptome Analyses of Chrysochromulina tobin: Metabolic Tools for Enhanced Algal Fitness in the Prominent Order Prymnesiales (Haptophyceae).</title>
        <authorList>
            <person name="Hovde B.T."/>
            <person name="Deodato C.R."/>
            <person name="Hunsperger H.M."/>
            <person name="Ryken S.A."/>
            <person name="Yost W."/>
            <person name="Jha R.K."/>
            <person name="Patterson J."/>
            <person name="Monnat R.J. Jr."/>
            <person name="Barlow S.B."/>
            <person name="Starkenburg S.R."/>
            <person name="Cattolico R.A."/>
        </authorList>
    </citation>
    <scope>NUCLEOTIDE SEQUENCE</scope>
    <source>
        <strain evidence="3">CCMP291</strain>
    </source>
</reference>
<sequence>AALEAQVRAQGDKVRTVKAAIKAGEVEEGALQPELAELIALKSQLPRDHELAGGGGEKKKKQPKKTEAMPQ</sequence>
<dbReference type="AlphaFoldDB" id="A0A0M0K267"/>
<evidence type="ECO:0000256" key="1">
    <source>
        <dbReference type="SAM" id="MobiDB-lite"/>
    </source>
</evidence>
<feature type="region of interest" description="Disordered" evidence="1">
    <location>
        <begin position="45"/>
        <end position="71"/>
    </location>
</feature>
<evidence type="ECO:0008006" key="4">
    <source>
        <dbReference type="Google" id="ProtNLM"/>
    </source>
</evidence>
<accession>A0A0M0K267</accession>
<gene>
    <name evidence="2" type="ORF">Ctob_013858</name>
</gene>
<keyword evidence="3" id="KW-1185">Reference proteome</keyword>
<dbReference type="InterPro" id="IPR009068">
    <property type="entry name" value="uS15_NS1_RNA-bd_sf"/>
</dbReference>
<comment type="caution">
    <text evidence="2">The sequence shown here is derived from an EMBL/GenBank/DDBJ whole genome shotgun (WGS) entry which is preliminary data.</text>
</comment>
<dbReference type="Proteomes" id="UP000037460">
    <property type="component" value="Unassembled WGS sequence"/>
</dbReference>